<dbReference type="Pfam" id="PF10105">
    <property type="entry name" value="DUF2344"/>
    <property type="match status" value="1"/>
</dbReference>
<dbReference type="EMBL" id="CP011307">
    <property type="protein sequence ID" value="ALP93851.1"/>
    <property type="molecule type" value="Genomic_DNA"/>
</dbReference>
<feature type="domain" description="DUF2344" evidence="1">
    <location>
        <begin position="5"/>
        <end position="186"/>
    </location>
</feature>
<gene>
    <name evidence="2" type="ORF">IB211_01458</name>
</gene>
<reference evidence="3" key="2">
    <citation type="submission" date="2015-04" db="EMBL/GenBank/DDBJ databases">
        <title>A butyrogenic pathway from the amino acid lysine in a human gut commensal.</title>
        <authorList>
            <person name="de Vos W.M."/>
            <person name="Bui N.T.P."/>
            <person name="Plugge C.M."/>
            <person name="Ritari J."/>
        </authorList>
    </citation>
    <scope>NUCLEOTIDE SEQUENCE [LARGE SCALE GENOMIC DNA]</scope>
    <source>
        <strain evidence="3">AF211</strain>
    </source>
</reference>
<proteinExistence type="predicted"/>
<dbReference type="STRING" id="1297617.IB211_01458"/>
<reference evidence="2 3" key="1">
    <citation type="journal article" date="2015" name="Nat. Commun.">
        <title>Production of butyrate from lysine and the Amadori product fructoselysine by a human gut commensal.</title>
        <authorList>
            <person name="Bui T.P."/>
            <person name="Ritari J."/>
            <person name="Boeren S."/>
            <person name="de Waard P."/>
            <person name="Plugge C.M."/>
            <person name="de Vos W.M."/>
        </authorList>
    </citation>
    <scope>NUCLEOTIDE SEQUENCE [LARGE SCALE GENOMIC DNA]</scope>
    <source>
        <strain evidence="2 3">AF211</strain>
    </source>
</reference>
<organism evidence="2 3">
    <name type="scientific">Intestinimonas butyriciproducens</name>
    <dbReference type="NCBI Taxonomy" id="1297617"/>
    <lineage>
        <taxon>Bacteria</taxon>
        <taxon>Bacillati</taxon>
        <taxon>Bacillota</taxon>
        <taxon>Clostridia</taxon>
        <taxon>Eubacteriales</taxon>
        <taxon>Intestinimonas</taxon>
    </lineage>
</organism>
<protein>
    <recommendedName>
        <fullName evidence="1">DUF2344 domain-containing protein</fullName>
    </recommendedName>
</protein>
<name>A0A0S2W3E8_9FIRM</name>
<evidence type="ECO:0000259" key="1">
    <source>
        <dbReference type="Pfam" id="PF10105"/>
    </source>
</evidence>
<dbReference type="InterPro" id="IPR018768">
    <property type="entry name" value="DUF2344"/>
</dbReference>
<keyword evidence="3" id="KW-1185">Reference proteome</keyword>
<dbReference type="NCBIfam" id="TIGR03936">
    <property type="entry name" value="sam_1_link_chp"/>
    <property type="match status" value="1"/>
</dbReference>
<dbReference type="KEGG" id="ibu:IB211_01458"/>
<evidence type="ECO:0000313" key="3">
    <source>
        <dbReference type="Proteomes" id="UP000064844"/>
    </source>
</evidence>
<sequence>MPDQRIQFVKTGRACYISHLDLMRTFQRAFLRAGIHIRHTEGFNPHAYVSIPLPLSVGFSSQCEILEFGLPEGADMEAVPWRLTRVLPEGITVTKCYDAERPYKELCYVNYIITLEYDAGAPVGAENTIRALLGRESLVVSKKSKKAKSGQTQVDLIPLIQRVDYEGRRDSIVMDTILRAQNPGLNPALIVAAIREQCPEMAPDYVSYHRKQVLDRDLRPYE</sequence>
<dbReference type="Proteomes" id="UP000064844">
    <property type="component" value="Chromosome"/>
</dbReference>
<dbReference type="eggNOG" id="COG5011">
    <property type="taxonomic scope" value="Bacteria"/>
</dbReference>
<dbReference type="RefSeq" id="WP_058117599.1">
    <property type="nucleotide sequence ID" value="NZ_CP011307.1"/>
</dbReference>
<evidence type="ECO:0000313" key="2">
    <source>
        <dbReference type="EMBL" id="ALP93851.1"/>
    </source>
</evidence>
<dbReference type="AlphaFoldDB" id="A0A0S2W3E8"/>
<accession>A0A0S2W3E8</accession>